<evidence type="ECO:0000313" key="2">
    <source>
        <dbReference type="Proteomes" id="UP001196413"/>
    </source>
</evidence>
<dbReference type="EMBL" id="JAHQIW010006110">
    <property type="protein sequence ID" value="KAJ1368200.1"/>
    <property type="molecule type" value="Genomic_DNA"/>
</dbReference>
<accession>A0AAD5R266</accession>
<name>A0AAD5R266_PARTN</name>
<comment type="caution">
    <text evidence="1">The sequence shown here is derived from an EMBL/GenBank/DDBJ whole genome shotgun (WGS) entry which is preliminary data.</text>
</comment>
<reference evidence="1" key="1">
    <citation type="submission" date="2021-06" db="EMBL/GenBank/DDBJ databases">
        <title>Parelaphostrongylus tenuis whole genome reference sequence.</title>
        <authorList>
            <person name="Garwood T.J."/>
            <person name="Larsen P.A."/>
            <person name="Fountain-Jones N.M."/>
            <person name="Garbe J.R."/>
            <person name="Macchietto M.G."/>
            <person name="Kania S.A."/>
            <person name="Gerhold R.W."/>
            <person name="Richards J.E."/>
            <person name="Wolf T.M."/>
        </authorList>
    </citation>
    <scope>NUCLEOTIDE SEQUENCE</scope>
    <source>
        <strain evidence="1">MNPRO001-30</strain>
        <tissue evidence="1">Meninges</tissue>
    </source>
</reference>
<sequence>MFSSAKTSEDEKQRCYKELKQDVKGKVAVSTKANSIELGANGIDVPTLGVHGKWRNMEFKIVLRLRCSDLPASLFSQKTQCCEK</sequence>
<proteinExistence type="predicted"/>
<keyword evidence="2" id="KW-1185">Reference proteome</keyword>
<dbReference type="AlphaFoldDB" id="A0AAD5R266"/>
<protein>
    <submittedName>
        <fullName evidence="1">Uncharacterized protein</fullName>
    </submittedName>
</protein>
<dbReference type="Proteomes" id="UP001196413">
    <property type="component" value="Unassembled WGS sequence"/>
</dbReference>
<organism evidence="1 2">
    <name type="scientific">Parelaphostrongylus tenuis</name>
    <name type="common">Meningeal worm</name>
    <dbReference type="NCBI Taxonomy" id="148309"/>
    <lineage>
        <taxon>Eukaryota</taxon>
        <taxon>Metazoa</taxon>
        <taxon>Ecdysozoa</taxon>
        <taxon>Nematoda</taxon>
        <taxon>Chromadorea</taxon>
        <taxon>Rhabditida</taxon>
        <taxon>Rhabditina</taxon>
        <taxon>Rhabditomorpha</taxon>
        <taxon>Strongyloidea</taxon>
        <taxon>Metastrongylidae</taxon>
        <taxon>Parelaphostrongylus</taxon>
    </lineage>
</organism>
<gene>
    <name evidence="1" type="ORF">KIN20_029280</name>
</gene>
<evidence type="ECO:0000313" key="1">
    <source>
        <dbReference type="EMBL" id="KAJ1368200.1"/>
    </source>
</evidence>